<dbReference type="Proteomes" id="UP001648503">
    <property type="component" value="Unassembled WGS sequence"/>
</dbReference>
<keyword evidence="3" id="KW-1185">Reference proteome</keyword>
<proteinExistence type="predicted"/>
<evidence type="ECO:0000256" key="1">
    <source>
        <dbReference type="SAM" id="MobiDB-lite"/>
    </source>
</evidence>
<dbReference type="EMBL" id="JAFCIX010000035">
    <property type="protein sequence ID" value="KAH6600469.1"/>
    <property type="molecule type" value="Genomic_DNA"/>
</dbReference>
<accession>A0ABQ8FLR9</accession>
<name>A0ABQ8FLR9_9FUNG</name>
<organism evidence="2 3">
    <name type="scientific">Batrachochytrium salamandrivorans</name>
    <dbReference type="NCBI Taxonomy" id="1357716"/>
    <lineage>
        <taxon>Eukaryota</taxon>
        <taxon>Fungi</taxon>
        <taxon>Fungi incertae sedis</taxon>
        <taxon>Chytridiomycota</taxon>
        <taxon>Chytridiomycota incertae sedis</taxon>
        <taxon>Chytridiomycetes</taxon>
        <taxon>Rhizophydiales</taxon>
        <taxon>Rhizophydiales incertae sedis</taxon>
        <taxon>Batrachochytrium</taxon>
    </lineage>
</organism>
<gene>
    <name evidence="2" type="ORF">BASA50_002291</name>
</gene>
<evidence type="ECO:0000313" key="2">
    <source>
        <dbReference type="EMBL" id="KAH6600469.1"/>
    </source>
</evidence>
<feature type="compositionally biased region" description="Polar residues" evidence="1">
    <location>
        <begin position="506"/>
        <end position="515"/>
    </location>
</feature>
<reference evidence="2 3" key="1">
    <citation type="submission" date="2021-02" db="EMBL/GenBank/DDBJ databases">
        <title>Variation within the Batrachochytrium salamandrivorans European outbreak.</title>
        <authorList>
            <person name="Kelly M."/>
            <person name="Pasmans F."/>
            <person name="Shea T.P."/>
            <person name="Munoz J.F."/>
            <person name="Carranza S."/>
            <person name="Cuomo C.A."/>
            <person name="Martel A."/>
        </authorList>
    </citation>
    <scope>NUCLEOTIDE SEQUENCE [LARGE SCALE GENOMIC DNA]</scope>
    <source>
        <strain evidence="2 3">AMFP18/2</strain>
    </source>
</reference>
<feature type="region of interest" description="Disordered" evidence="1">
    <location>
        <begin position="437"/>
        <end position="475"/>
    </location>
</feature>
<feature type="region of interest" description="Disordered" evidence="1">
    <location>
        <begin position="495"/>
        <end position="515"/>
    </location>
</feature>
<protein>
    <submittedName>
        <fullName evidence="2">Uncharacterized protein</fullName>
    </submittedName>
</protein>
<feature type="compositionally biased region" description="Low complexity" evidence="1">
    <location>
        <begin position="495"/>
        <end position="505"/>
    </location>
</feature>
<feature type="region of interest" description="Disordered" evidence="1">
    <location>
        <begin position="149"/>
        <end position="169"/>
    </location>
</feature>
<comment type="caution">
    <text evidence="2">The sequence shown here is derived from an EMBL/GenBank/DDBJ whole genome shotgun (WGS) entry which is preliminary data.</text>
</comment>
<sequence length="848" mass="91884">MSLLGRLFKKKVAAAFERQKVHSGIEPDRHEWIVGEGEGEGGNTGYNAVDNTNVQQNSSKAAAATSVLSGAVESSKRHHPLAVVAPVHHYSGSIDQRDAADNNRSSEESLIRRLSLSSLYSEVTMDGIPVLPTTARSRRSPATLNIAFTKHNSSAPHSPPSLESPLRTSFSTASDNGWIPDTIKEQAYDSSQLSEPILSSSVALASAKAQSDTSSVRGTNSDYCVDFARYYQEQESVIDVPVTTLVPSVVALAESVPMHDSIDTNPINYAIAAKQQHPSNNKHETGSTIMNDHNIDTDPDQQQCLASDVGRNIATDPITLADTADAITHTTKLSFDLQPHDRCGIPPVDCELHPIDPATIESQDNPHGFIKFLRRHRSFKALARSRSPSPDADMSESDAANLRFKDKKSFISNRTKGLIHTSSLRIPGRFTTKLPPFFQPPSASHPKPASLATDIDISPNEPPTKLSKSIGHLKRSNGINRASSLKLFKMPPISSTTTVNSKSTNPLSQMESSQISFPTVRPRMSLESLTSSPPSIQPLALPVNNWQLFETLQRANKTAFSGGLDLERTCSMQSQGKLLALPIPLHDKLADLGEPKVQPNHRGLRLNRPGMLDMASMSLPNLSPSVVAANPLFTMSPYDDGCSAKAELPQILSLHIVSQQEPSPDSLRSFDSIAAFDTMPPAQSIGHVDTLRDATSPPVVHDTPNLKSKCTDLPYASPQAVPAGHMLHRYLAEYSQSNVSLEPHLHQTVYIPQAALFHLAAPNRYSQNSDTASMSYLPNHSDPVLPSSNEDVTAEYVASTSATAALQHRGGALLQPPCLTPVHKGKTLQQQLSQSTEAMLPALTSKYM</sequence>
<evidence type="ECO:0000313" key="3">
    <source>
        <dbReference type="Proteomes" id="UP001648503"/>
    </source>
</evidence>